<protein>
    <recommendedName>
        <fullName evidence="4">ZIP family metal transporter</fullName>
    </recommendedName>
</protein>
<evidence type="ECO:0000313" key="3">
    <source>
        <dbReference type="Proteomes" id="UP001651690"/>
    </source>
</evidence>
<evidence type="ECO:0000313" key="2">
    <source>
        <dbReference type="EMBL" id="MCP9276523.1"/>
    </source>
</evidence>
<dbReference type="Proteomes" id="UP001651690">
    <property type="component" value="Unassembled WGS sequence"/>
</dbReference>
<name>A0ABT1MBJ8_9MYCO</name>
<gene>
    <name evidence="2" type="ORF">NM203_30490</name>
</gene>
<dbReference type="RefSeq" id="WP_255064581.1">
    <property type="nucleotide sequence ID" value="NZ_JANDBD010000017.1"/>
</dbReference>
<keyword evidence="1" id="KW-0472">Membrane</keyword>
<sequence>MEILFLSLSLVAELTGRGLGAMRATAVCTALGLVTAVGAVGAAALLAGVGAAVLAFVLAFGAAALLYLAVEELLVEAHDQAETTLLSAMLFGGFLCIYVLGELAA</sequence>
<evidence type="ECO:0008006" key="4">
    <source>
        <dbReference type="Google" id="ProtNLM"/>
    </source>
</evidence>
<keyword evidence="3" id="KW-1185">Reference proteome</keyword>
<reference evidence="2 3" key="1">
    <citation type="submission" date="2022-06" db="EMBL/GenBank/DDBJ databases">
        <title>Mycolicibacterium sp. CAU 1645 isolated from seawater.</title>
        <authorList>
            <person name="Kim W."/>
        </authorList>
    </citation>
    <scope>NUCLEOTIDE SEQUENCE [LARGE SCALE GENOMIC DNA]</scope>
    <source>
        <strain evidence="2 3">CAU 1645</strain>
    </source>
</reference>
<evidence type="ECO:0000256" key="1">
    <source>
        <dbReference type="SAM" id="Phobius"/>
    </source>
</evidence>
<comment type="caution">
    <text evidence="2">The sequence shown here is derived from an EMBL/GenBank/DDBJ whole genome shotgun (WGS) entry which is preliminary data.</text>
</comment>
<proteinExistence type="predicted"/>
<keyword evidence="1" id="KW-0812">Transmembrane</keyword>
<keyword evidence="1" id="KW-1133">Transmembrane helix</keyword>
<dbReference type="EMBL" id="JANDBD010000017">
    <property type="protein sequence ID" value="MCP9276523.1"/>
    <property type="molecule type" value="Genomic_DNA"/>
</dbReference>
<accession>A0ABT1MBJ8</accession>
<organism evidence="2 3">
    <name type="scientific">Mycolicibacterium arenosum</name>
    <dbReference type="NCBI Taxonomy" id="2952157"/>
    <lineage>
        <taxon>Bacteria</taxon>
        <taxon>Bacillati</taxon>
        <taxon>Actinomycetota</taxon>
        <taxon>Actinomycetes</taxon>
        <taxon>Mycobacteriales</taxon>
        <taxon>Mycobacteriaceae</taxon>
        <taxon>Mycolicibacterium</taxon>
    </lineage>
</organism>
<feature type="transmembrane region" description="Helical" evidence="1">
    <location>
        <begin position="81"/>
        <end position="101"/>
    </location>
</feature>
<feature type="transmembrane region" description="Helical" evidence="1">
    <location>
        <begin position="42"/>
        <end position="69"/>
    </location>
</feature>